<name>A0ABV7PE21_9PSEU</name>
<dbReference type="Proteomes" id="UP001595645">
    <property type="component" value="Unassembled WGS sequence"/>
</dbReference>
<evidence type="ECO:0000313" key="4">
    <source>
        <dbReference type="Proteomes" id="UP001595645"/>
    </source>
</evidence>
<dbReference type="PROSITE" id="PS00086">
    <property type="entry name" value="CYTOCHROME_P450"/>
    <property type="match status" value="1"/>
</dbReference>
<dbReference type="PANTHER" id="PTHR46696">
    <property type="entry name" value="P450, PUTATIVE (EUROFUNG)-RELATED"/>
    <property type="match status" value="1"/>
</dbReference>
<evidence type="ECO:0000313" key="3">
    <source>
        <dbReference type="EMBL" id="MFC3456340.1"/>
    </source>
</evidence>
<comment type="similarity">
    <text evidence="1 2">Belongs to the cytochrome P450 family.</text>
</comment>
<reference evidence="4" key="1">
    <citation type="journal article" date="2019" name="Int. J. Syst. Evol. Microbiol.">
        <title>The Global Catalogue of Microorganisms (GCM) 10K type strain sequencing project: providing services to taxonomists for standard genome sequencing and annotation.</title>
        <authorList>
            <consortium name="The Broad Institute Genomics Platform"/>
            <consortium name="The Broad Institute Genome Sequencing Center for Infectious Disease"/>
            <person name="Wu L."/>
            <person name="Ma J."/>
        </authorList>
    </citation>
    <scope>NUCLEOTIDE SEQUENCE [LARGE SCALE GENOMIC DNA]</scope>
    <source>
        <strain evidence="4">CGMCC 4.7676</strain>
    </source>
</reference>
<dbReference type="SUPFAM" id="SSF48264">
    <property type="entry name" value="Cytochrome P450"/>
    <property type="match status" value="1"/>
</dbReference>
<evidence type="ECO:0000256" key="2">
    <source>
        <dbReference type="RuleBase" id="RU000461"/>
    </source>
</evidence>
<sequence length="383" mass="42118">MPVDFLDNTTGEPVRQVTLPSGRRAWLVHSYELARQVLNDAGLSNDKSSLGKRSPLAALPPRERAIFENDLLNTDPPHHTRMRKLVSRAFTARASAAFRPAAERIAEELVDSFAHEPEADLFTRYTKPLTTLALADLLGIPRADCARVRAWCDVFAADVLRIQDRTLVAAAEMLEYVRDLGQRKRLAPGEDLISQLSTAGVSADDQCSLVMLVLIAGQTATTQMITRGLCLLLTHPEQLASVRADPALLPGAVEEILRHATPLRITSFRVSFSKPLRVGAVEIPAGEIVGCALPDANRDPARFPDPDTFDVHRTDNPHLAFGLGPHWCVGASLARLEAKVAITVLLRRFRHVELAVPEEELPRLYTPLMTQLVGLPVRLEPTC</sequence>
<dbReference type="InterPro" id="IPR036396">
    <property type="entry name" value="Cyt_P450_sf"/>
</dbReference>
<keyword evidence="2" id="KW-0349">Heme</keyword>
<keyword evidence="2" id="KW-0479">Metal-binding</keyword>
<keyword evidence="2" id="KW-0408">Iron</keyword>
<keyword evidence="2" id="KW-0560">Oxidoreductase</keyword>
<accession>A0ABV7PE21</accession>
<dbReference type="Pfam" id="PF00067">
    <property type="entry name" value="p450"/>
    <property type="match status" value="1"/>
</dbReference>
<dbReference type="RefSeq" id="WP_378247602.1">
    <property type="nucleotide sequence ID" value="NZ_JBHRWK010000160.1"/>
</dbReference>
<dbReference type="InterPro" id="IPR002397">
    <property type="entry name" value="Cyt_P450_B"/>
</dbReference>
<keyword evidence="4" id="KW-1185">Reference proteome</keyword>
<dbReference type="PRINTS" id="PR00359">
    <property type="entry name" value="BP450"/>
</dbReference>
<keyword evidence="2" id="KW-0503">Monooxygenase</keyword>
<proteinExistence type="inferred from homology"/>
<dbReference type="EMBL" id="JBHRWK010000160">
    <property type="protein sequence ID" value="MFC3456340.1"/>
    <property type="molecule type" value="Genomic_DNA"/>
</dbReference>
<comment type="caution">
    <text evidence="3">The sequence shown here is derived from an EMBL/GenBank/DDBJ whole genome shotgun (WGS) entry which is preliminary data.</text>
</comment>
<organism evidence="3 4">
    <name type="scientific">Amycolatopsis speibonae</name>
    <dbReference type="NCBI Taxonomy" id="1450224"/>
    <lineage>
        <taxon>Bacteria</taxon>
        <taxon>Bacillati</taxon>
        <taxon>Actinomycetota</taxon>
        <taxon>Actinomycetes</taxon>
        <taxon>Pseudonocardiales</taxon>
        <taxon>Pseudonocardiaceae</taxon>
        <taxon>Amycolatopsis</taxon>
    </lineage>
</organism>
<protein>
    <submittedName>
        <fullName evidence="3">Cytochrome P450</fullName>
    </submittedName>
</protein>
<dbReference type="InterPro" id="IPR017972">
    <property type="entry name" value="Cyt_P450_CS"/>
</dbReference>
<evidence type="ECO:0000256" key="1">
    <source>
        <dbReference type="ARBA" id="ARBA00010617"/>
    </source>
</evidence>
<gene>
    <name evidence="3" type="ORF">ACFOSH_43570</name>
</gene>
<dbReference type="Gene3D" id="1.10.630.10">
    <property type="entry name" value="Cytochrome P450"/>
    <property type="match status" value="1"/>
</dbReference>
<dbReference type="PANTHER" id="PTHR46696:SF3">
    <property type="entry name" value="PULCHERRIMINIC ACID SYNTHASE"/>
    <property type="match status" value="1"/>
</dbReference>
<dbReference type="InterPro" id="IPR001128">
    <property type="entry name" value="Cyt_P450"/>
</dbReference>